<evidence type="ECO:0000256" key="2">
    <source>
        <dbReference type="ARBA" id="ARBA00022692"/>
    </source>
</evidence>
<evidence type="ECO:0000313" key="7">
    <source>
        <dbReference type="EMBL" id="APX11962.1"/>
    </source>
</evidence>
<evidence type="ECO:0000256" key="3">
    <source>
        <dbReference type="ARBA" id="ARBA00022989"/>
    </source>
</evidence>
<dbReference type="EMBL" id="CP019312">
    <property type="protein sequence ID" value="APX11962.1"/>
    <property type="molecule type" value="Genomic_DNA"/>
</dbReference>
<feature type="transmembrane region" description="Helical" evidence="5">
    <location>
        <begin position="276"/>
        <end position="303"/>
    </location>
</feature>
<feature type="transmembrane region" description="Helical" evidence="5">
    <location>
        <begin position="343"/>
        <end position="366"/>
    </location>
</feature>
<evidence type="ECO:0000256" key="5">
    <source>
        <dbReference type="SAM" id="Phobius"/>
    </source>
</evidence>
<feature type="transmembrane region" description="Helical" evidence="5">
    <location>
        <begin position="209"/>
        <end position="228"/>
    </location>
</feature>
<reference evidence="7 8" key="1">
    <citation type="submission" date="2017-01" db="EMBL/GenBank/DDBJ databases">
        <title>Complete genome of Tateyamaria omphalii DOK1-4 isolated from seawater in Dokdo.</title>
        <authorList>
            <person name="Kim J.H."/>
            <person name="Chi W.-J."/>
        </authorList>
    </citation>
    <scope>NUCLEOTIDE SEQUENCE [LARGE SCALE GENOMIC DNA]</scope>
    <source>
        <strain evidence="7 8">DOK1-4</strain>
    </source>
</reference>
<feature type="transmembrane region" description="Helical" evidence="5">
    <location>
        <begin position="411"/>
        <end position="432"/>
    </location>
</feature>
<comment type="subcellular location">
    <subcellularLocation>
        <location evidence="1">Membrane</location>
        <topology evidence="1">Multi-pass membrane protein</topology>
    </subcellularLocation>
</comment>
<evidence type="ECO:0000259" key="6">
    <source>
        <dbReference type="PROSITE" id="PS50850"/>
    </source>
</evidence>
<dbReference type="Gene3D" id="1.20.1720.10">
    <property type="entry name" value="Multidrug resistance protein D"/>
    <property type="match status" value="1"/>
</dbReference>
<organism evidence="7 8">
    <name type="scientific">Tateyamaria omphalii</name>
    <dbReference type="NCBI Taxonomy" id="299262"/>
    <lineage>
        <taxon>Bacteria</taxon>
        <taxon>Pseudomonadati</taxon>
        <taxon>Pseudomonadota</taxon>
        <taxon>Alphaproteobacteria</taxon>
        <taxon>Rhodobacterales</taxon>
        <taxon>Roseobacteraceae</taxon>
        <taxon>Tateyamaria</taxon>
    </lineage>
</organism>
<dbReference type="OrthoDB" id="2414439at2"/>
<dbReference type="PANTHER" id="PTHR42718">
    <property type="entry name" value="MAJOR FACILITATOR SUPERFAMILY MULTIDRUG TRANSPORTER MFSC"/>
    <property type="match status" value="1"/>
</dbReference>
<feature type="domain" description="Major facilitator superfamily (MFS) profile" evidence="6">
    <location>
        <begin position="18"/>
        <end position="474"/>
    </location>
</feature>
<dbReference type="RefSeq" id="WP_076627887.1">
    <property type="nucleotide sequence ID" value="NZ_CP019312.1"/>
</dbReference>
<name>A0A1P8MVE0_9RHOB</name>
<dbReference type="STRING" id="299262.BWR18_09955"/>
<dbReference type="Pfam" id="PF07690">
    <property type="entry name" value="MFS_1"/>
    <property type="match status" value="1"/>
</dbReference>
<dbReference type="PRINTS" id="PR01036">
    <property type="entry name" value="TCRTETB"/>
</dbReference>
<keyword evidence="2 5" id="KW-0812">Transmembrane</keyword>
<keyword evidence="4 5" id="KW-0472">Membrane</keyword>
<feature type="transmembrane region" description="Helical" evidence="5">
    <location>
        <begin position="173"/>
        <end position="197"/>
    </location>
</feature>
<evidence type="ECO:0000313" key="8">
    <source>
        <dbReference type="Proteomes" id="UP000186336"/>
    </source>
</evidence>
<feature type="transmembrane region" description="Helical" evidence="5">
    <location>
        <begin position="114"/>
        <end position="134"/>
    </location>
</feature>
<feature type="transmembrane region" description="Helical" evidence="5">
    <location>
        <begin position="146"/>
        <end position="167"/>
    </location>
</feature>
<dbReference type="Gene3D" id="1.20.1250.20">
    <property type="entry name" value="MFS general substrate transporter like domains"/>
    <property type="match status" value="1"/>
</dbReference>
<dbReference type="GO" id="GO:0016020">
    <property type="term" value="C:membrane"/>
    <property type="evidence" value="ECO:0007669"/>
    <property type="project" value="UniProtKB-SubCell"/>
</dbReference>
<feature type="transmembrane region" description="Helical" evidence="5">
    <location>
        <begin position="56"/>
        <end position="72"/>
    </location>
</feature>
<feature type="transmembrane region" description="Helical" evidence="5">
    <location>
        <begin position="378"/>
        <end position="399"/>
    </location>
</feature>
<dbReference type="KEGG" id="tom:BWR18_09955"/>
<protein>
    <recommendedName>
        <fullName evidence="6">Major facilitator superfamily (MFS) profile domain-containing protein</fullName>
    </recommendedName>
</protein>
<dbReference type="GO" id="GO:0022857">
    <property type="term" value="F:transmembrane transporter activity"/>
    <property type="evidence" value="ECO:0007669"/>
    <property type="project" value="InterPro"/>
</dbReference>
<feature type="transmembrane region" description="Helical" evidence="5">
    <location>
        <begin position="309"/>
        <end position="331"/>
    </location>
</feature>
<dbReference type="InterPro" id="IPR020846">
    <property type="entry name" value="MFS_dom"/>
</dbReference>
<dbReference type="PROSITE" id="PS50850">
    <property type="entry name" value="MFS"/>
    <property type="match status" value="1"/>
</dbReference>
<proteinExistence type="predicted"/>
<sequence length="474" mass="48662">MSVLSAEPISAKRPQWAVVWALLLAAFVSLLDVTVVNLAVPSIAKDLEATGSQSQWILLAYLVPLAALLLPLGRFGDVLGRRRLFLFGVSAFAAGGLVAGTADGIRILIVARTLQGIGAATMMPQVLALTQVILPPEERRRAVGYFAMISALGAVAGPIIGGAVLSLDPFGLGWRIAFLLAIPPCLASVVIVALFLPRDNQRSSKSLDVRHAILVALAVTGLVFGVAQGRTLGWPLWINVLIPASVLLLAYVAHAQLHKVSDRVEPLLPRALLQSIPFLTGAAMILLIFCGIAGVPFTLAVALQAGPKLSPGAVAVALAAHPVLAVAGASIAGRVTPSNPWTLPVLGSLLVCGGIVLIILAFWTVGNDISARILVPPLSLIGLGMGLGNVALVSNTLALAPNDSAGAASGLIQTGQQIGIALSIAIVGSLYFGSSVQETTGQAAATALIFPAIVFALASLLCVLGAVLHARRAT</sequence>
<gene>
    <name evidence="7" type="ORF">BWR18_09955</name>
</gene>
<accession>A0A1P8MVE0</accession>
<feature type="transmembrane region" description="Helical" evidence="5">
    <location>
        <begin position="20"/>
        <end position="44"/>
    </location>
</feature>
<feature type="transmembrane region" description="Helical" evidence="5">
    <location>
        <begin position="84"/>
        <end position="102"/>
    </location>
</feature>
<keyword evidence="3 5" id="KW-1133">Transmembrane helix</keyword>
<dbReference type="InterPro" id="IPR036259">
    <property type="entry name" value="MFS_trans_sf"/>
</dbReference>
<dbReference type="AlphaFoldDB" id="A0A1P8MVE0"/>
<evidence type="ECO:0000256" key="4">
    <source>
        <dbReference type="ARBA" id="ARBA00023136"/>
    </source>
</evidence>
<feature type="transmembrane region" description="Helical" evidence="5">
    <location>
        <begin position="444"/>
        <end position="468"/>
    </location>
</feature>
<dbReference type="SUPFAM" id="SSF103473">
    <property type="entry name" value="MFS general substrate transporter"/>
    <property type="match status" value="1"/>
</dbReference>
<dbReference type="InterPro" id="IPR011701">
    <property type="entry name" value="MFS"/>
</dbReference>
<evidence type="ECO:0000256" key="1">
    <source>
        <dbReference type="ARBA" id="ARBA00004141"/>
    </source>
</evidence>
<dbReference type="CDD" id="cd17321">
    <property type="entry name" value="MFS_MMR_MDR_like"/>
    <property type="match status" value="1"/>
</dbReference>
<feature type="transmembrane region" description="Helical" evidence="5">
    <location>
        <begin position="234"/>
        <end position="255"/>
    </location>
</feature>
<keyword evidence="8" id="KW-1185">Reference proteome</keyword>
<dbReference type="PANTHER" id="PTHR42718:SF39">
    <property type="entry name" value="ACTINORHODIN TRANSPORTER-RELATED"/>
    <property type="match status" value="1"/>
</dbReference>
<dbReference type="Proteomes" id="UP000186336">
    <property type="component" value="Chromosome"/>
</dbReference>